<sequence>MKEVSLRLWHRQLGIILAIFIIIQAGTGFVLNLGQLAAPHTHEQDVHEQPSRMSNVAITIHHGGGIIGTLYRLLLGAGLVIQAFLGILIFIKIRSRSRGLSVRNQ</sequence>
<evidence type="ECO:0000256" key="1">
    <source>
        <dbReference type="SAM" id="Phobius"/>
    </source>
</evidence>
<keyword evidence="3" id="KW-1185">Reference proteome</keyword>
<feature type="transmembrane region" description="Helical" evidence="1">
    <location>
        <begin position="12"/>
        <end position="31"/>
    </location>
</feature>
<keyword evidence="1" id="KW-1133">Transmembrane helix</keyword>
<gene>
    <name evidence="2" type="ordered locus">Desti_2279</name>
</gene>
<dbReference type="AlphaFoldDB" id="I4C5X8"/>
<keyword evidence="1" id="KW-0812">Transmembrane</keyword>
<dbReference type="KEGG" id="dti:Desti_2279"/>
<accession>I4C5X8</accession>
<dbReference type="Proteomes" id="UP000006055">
    <property type="component" value="Chromosome"/>
</dbReference>
<feature type="transmembrane region" description="Helical" evidence="1">
    <location>
        <begin position="70"/>
        <end position="91"/>
    </location>
</feature>
<dbReference type="RefSeq" id="WP_014810112.1">
    <property type="nucleotide sequence ID" value="NC_018025.1"/>
</dbReference>
<proteinExistence type="predicted"/>
<evidence type="ECO:0008006" key="4">
    <source>
        <dbReference type="Google" id="ProtNLM"/>
    </source>
</evidence>
<dbReference type="HOGENOM" id="CLU_2232260_0_0_7"/>
<keyword evidence="1" id="KW-0472">Membrane</keyword>
<protein>
    <recommendedName>
        <fullName evidence="4">PepSY domain-containing protein</fullName>
    </recommendedName>
</protein>
<reference evidence="3" key="1">
    <citation type="submission" date="2012-06" db="EMBL/GenBank/DDBJ databases">
        <title>Complete sequence of chromosome of Desulfomonile tiedjei DSM 6799.</title>
        <authorList>
            <person name="Lucas S."/>
            <person name="Copeland A."/>
            <person name="Lapidus A."/>
            <person name="Glavina del Rio T."/>
            <person name="Dalin E."/>
            <person name="Tice H."/>
            <person name="Bruce D."/>
            <person name="Goodwin L."/>
            <person name="Pitluck S."/>
            <person name="Peters L."/>
            <person name="Ovchinnikova G."/>
            <person name="Zeytun A."/>
            <person name="Lu M."/>
            <person name="Kyrpides N."/>
            <person name="Mavromatis K."/>
            <person name="Ivanova N."/>
            <person name="Brettin T."/>
            <person name="Detter J.C."/>
            <person name="Han C."/>
            <person name="Larimer F."/>
            <person name="Land M."/>
            <person name="Hauser L."/>
            <person name="Markowitz V."/>
            <person name="Cheng J.-F."/>
            <person name="Hugenholtz P."/>
            <person name="Woyke T."/>
            <person name="Wu D."/>
            <person name="Spring S."/>
            <person name="Schroeder M."/>
            <person name="Brambilla E."/>
            <person name="Klenk H.-P."/>
            <person name="Eisen J.A."/>
        </authorList>
    </citation>
    <scope>NUCLEOTIDE SEQUENCE [LARGE SCALE GENOMIC DNA]</scope>
    <source>
        <strain evidence="3">ATCC 49306 / DSM 6799 / DCB-1</strain>
    </source>
</reference>
<dbReference type="EMBL" id="CP003360">
    <property type="protein sequence ID" value="AFM24969.1"/>
    <property type="molecule type" value="Genomic_DNA"/>
</dbReference>
<evidence type="ECO:0000313" key="3">
    <source>
        <dbReference type="Proteomes" id="UP000006055"/>
    </source>
</evidence>
<organism evidence="2 3">
    <name type="scientific">Desulfomonile tiedjei (strain ATCC 49306 / DSM 6799 / DCB-1)</name>
    <dbReference type="NCBI Taxonomy" id="706587"/>
    <lineage>
        <taxon>Bacteria</taxon>
        <taxon>Pseudomonadati</taxon>
        <taxon>Thermodesulfobacteriota</taxon>
        <taxon>Desulfomonilia</taxon>
        <taxon>Desulfomonilales</taxon>
        <taxon>Desulfomonilaceae</taxon>
        <taxon>Desulfomonile</taxon>
    </lineage>
</organism>
<evidence type="ECO:0000313" key="2">
    <source>
        <dbReference type="EMBL" id="AFM24969.1"/>
    </source>
</evidence>
<name>I4C5X8_DESTA</name>